<evidence type="ECO:0000313" key="1">
    <source>
        <dbReference type="EMBL" id="KAF2813626.1"/>
    </source>
</evidence>
<dbReference type="EMBL" id="MU003696">
    <property type="protein sequence ID" value="KAF2813626.1"/>
    <property type="molecule type" value="Genomic_DNA"/>
</dbReference>
<dbReference type="RefSeq" id="XP_033580590.1">
    <property type="nucleotide sequence ID" value="XM_033721892.1"/>
</dbReference>
<reference evidence="1 3" key="1">
    <citation type="journal article" date="2020" name="Stud. Mycol.">
        <title>101 Dothideomycetes genomes: a test case for predicting lifestyles and emergence of pathogens.</title>
        <authorList>
            <person name="Haridas S."/>
            <person name="Albert R."/>
            <person name="Binder M."/>
            <person name="Bloem J."/>
            <person name="Labutti K."/>
            <person name="Salamov A."/>
            <person name="Andreopoulos B."/>
            <person name="Baker S."/>
            <person name="Barry K."/>
            <person name="Bills G."/>
            <person name="Bluhm B."/>
            <person name="Cannon C."/>
            <person name="Castanera R."/>
            <person name="Culley D."/>
            <person name="Daum C."/>
            <person name="Ezra D."/>
            <person name="Gonzalez J."/>
            <person name="Henrissat B."/>
            <person name="Kuo A."/>
            <person name="Liang C."/>
            <person name="Lipzen A."/>
            <person name="Lutzoni F."/>
            <person name="Magnuson J."/>
            <person name="Mondo S."/>
            <person name="Nolan M."/>
            <person name="Ohm R."/>
            <person name="Pangilinan J."/>
            <person name="Park H.-J."/>
            <person name="Ramirez L."/>
            <person name="Alfaro M."/>
            <person name="Sun H."/>
            <person name="Tritt A."/>
            <person name="Yoshinaga Y."/>
            <person name="Zwiers L.-H."/>
            <person name="Turgeon B."/>
            <person name="Goodwin S."/>
            <person name="Spatafora J."/>
            <person name="Crous P."/>
            <person name="Grigoriev I."/>
        </authorList>
    </citation>
    <scope>NUCLEOTIDE SEQUENCE</scope>
    <source>
        <strain evidence="1 3">CBS 304.34</strain>
    </source>
</reference>
<reference evidence="3" key="3">
    <citation type="submission" date="2025-04" db="UniProtKB">
        <authorList>
            <consortium name="RefSeq"/>
        </authorList>
    </citation>
    <scope>IDENTIFICATION</scope>
    <source>
        <strain evidence="3">CBS 304.34</strain>
    </source>
</reference>
<reference evidence="3" key="2">
    <citation type="submission" date="2020-04" db="EMBL/GenBank/DDBJ databases">
        <authorList>
            <consortium name="NCBI Genome Project"/>
        </authorList>
    </citation>
    <scope>NUCLEOTIDE SEQUENCE</scope>
    <source>
        <strain evidence="3">CBS 304.34</strain>
    </source>
</reference>
<evidence type="ECO:0000313" key="2">
    <source>
        <dbReference type="Proteomes" id="UP000504636"/>
    </source>
</evidence>
<protein>
    <submittedName>
        <fullName evidence="1 3">Uncharacterized protein</fullName>
    </submittedName>
</protein>
<proteinExistence type="predicted"/>
<dbReference type="Proteomes" id="UP000504636">
    <property type="component" value="Unplaced"/>
</dbReference>
<organism evidence="1">
    <name type="scientific">Mytilinidion resinicola</name>
    <dbReference type="NCBI Taxonomy" id="574789"/>
    <lineage>
        <taxon>Eukaryota</taxon>
        <taxon>Fungi</taxon>
        <taxon>Dikarya</taxon>
        <taxon>Ascomycota</taxon>
        <taxon>Pezizomycotina</taxon>
        <taxon>Dothideomycetes</taxon>
        <taxon>Pleosporomycetidae</taxon>
        <taxon>Mytilinidiales</taxon>
        <taxon>Mytilinidiaceae</taxon>
        <taxon>Mytilinidion</taxon>
    </lineage>
</organism>
<dbReference type="AlphaFoldDB" id="A0A6A6YXE7"/>
<name>A0A6A6YXE7_9PEZI</name>
<accession>A0A6A6YXE7</accession>
<sequence length="150" mass="16955">MRTEGVPADWPEEWLDAKSKRPSGRYMFDIDEGHAQEVYCLGIIIYAPSFPCYHCKTLVEASLHQSHCDKCNSILDTGQSPKPRRGWVLCVMLAPIHRGDGEFERVGCAIWEEEDWNKLKGTCDIQGVSSQEISELDTNLGSDEVIIRLV</sequence>
<keyword evidence="2" id="KW-1185">Reference proteome</keyword>
<gene>
    <name evidence="1 3" type="ORF">BDZ99DRAFT_474255</name>
</gene>
<dbReference type="GeneID" id="54462785"/>
<evidence type="ECO:0000313" key="3">
    <source>
        <dbReference type="RefSeq" id="XP_033580590.1"/>
    </source>
</evidence>